<dbReference type="AlphaFoldDB" id="A0AAV1AF14"/>
<keyword evidence="3" id="KW-0238">DNA-binding</keyword>
<dbReference type="InterPro" id="IPR001471">
    <property type="entry name" value="AP2/ERF_dom"/>
</dbReference>
<evidence type="ECO:0000256" key="2">
    <source>
        <dbReference type="ARBA" id="ARBA00023015"/>
    </source>
</evidence>
<dbReference type="PRINTS" id="PR00367">
    <property type="entry name" value="ETHRSPELEMNT"/>
</dbReference>
<dbReference type="InterPro" id="IPR016177">
    <property type="entry name" value="DNA-bd_dom_sf"/>
</dbReference>
<evidence type="ECO:0000256" key="1">
    <source>
        <dbReference type="ARBA" id="ARBA00004123"/>
    </source>
</evidence>
<reference evidence="7 8" key="1">
    <citation type="submission" date="2023-01" db="EMBL/GenBank/DDBJ databases">
        <authorList>
            <person name="Kreplak J."/>
        </authorList>
    </citation>
    <scope>NUCLEOTIDE SEQUENCE [LARGE SCALE GENOMIC DNA]</scope>
</reference>
<name>A0AAV1AF14_VICFA</name>
<dbReference type="InterPro" id="IPR036955">
    <property type="entry name" value="AP2/ERF_dom_sf"/>
</dbReference>
<dbReference type="GO" id="GO:0003700">
    <property type="term" value="F:DNA-binding transcription factor activity"/>
    <property type="evidence" value="ECO:0007669"/>
    <property type="project" value="InterPro"/>
</dbReference>
<evidence type="ECO:0000313" key="7">
    <source>
        <dbReference type="EMBL" id="CAI8608288.1"/>
    </source>
</evidence>
<evidence type="ECO:0000256" key="4">
    <source>
        <dbReference type="ARBA" id="ARBA00023163"/>
    </source>
</evidence>
<keyword evidence="8" id="KW-1185">Reference proteome</keyword>
<evidence type="ECO:0000259" key="6">
    <source>
        <dbReference type="PROSITE" id="PS51032"/>
    </source>
</evidence>
<dbReference type="PROSITE" id="PS51032">
    <property type="entry name" value="AP2_ERF"/>
    <property type="match status" value="1"/>
</dbReference>
<proteinExistence type="predicted"/>
<dbReference type="CDD" id="cd00018">
    <property type="entry name" value="AP2"/>
    <property type="match status" value="1"/>
</dbReference>
<dbReference type="EMBL" id="OX451739">
    <property type="protein sequence ID" value="CAI8608288.1"/>
    <property type="molecule type" value="Genomic_DNA"/>
</dbReference>
<comment type="subcellular location">
    <subcellularLocation>
        <location evidence="1">Nucleus</location>
    </subcellularLocation>
</comment>
<protein>
    <recommendedName>
        <fullName evidence="6">AP2/ERF domain-containing protein</fullName>
    </recommendedName>
</protein>
<dbReference type="Pfam" id="PF00847">
    <property type="entry name" value="AP2"/>
    <property type="match status" value="1"/>
</dbReference>
<keyword evidence="4" id="KW-0804">Transcription</keyword>
<dbReference type="Proteomes" id="UP001157006">
    <property type="component" value="Chromosome 4"/>
</dbReference>
<evidence type="ECO:0000256" key="3">
    <source>
        <dbReference type="ARBA" id="ARBA00023125"/>
    </source>
</evidence>
<feature type="domain" description="AP2/ERF" evidence="6">
    <location>
        <begin position="109"/>
        <end position="166"/>
    </location>
</feature>
<accession>A0AAV1AF14</accession>
<dbReference type="GO" id="GO:0005634">
    <property type="term" value="C:nucleus"/>
    <property type="evidence" value="ECO:0007669"/>
    <property type="project" value="UniProtKB-SubCell"/>
</dbReference>
<dbReference type="InterPro" id="IPR050913">
    <property type="entry name" value="AP2/ERF_ERF"/>
</dbReference>
<dbReference type="PANTHER" id="PTHR31194:SF218">
    <property type="entry name" value="AP2_ERF DOMAIN-CONTAINING PROTEIN"/>
    <property type="match status" value="1"/>
</dbReference>
<organism evidence="7 8">
    <name type="scientific">Vicia faba</name>
    <name type="common">Broad bean</name>
    <name type="synonym">Faba vulgaris</name>
    <dbReference type="NCBI Taxonomy" id="3906"/>
    <lineage>
        <taxon>Eukaryota</taxon>
        <taxon>Viridiplantae</taxon>
        <taxon>Streptophyta</taxon>
        <taxon>Embryophyta</taxon>
        <taxon>Tracheophyta</taxon>
        <taxon>Spermatophyta</taxon>
        <taxon>Magnoliopsida</taxon>
        <taxon>eudicotyledons</taxon>
        <taxon>Gunneridae</taxon>
        <taxon>Pentapetalae</taxon>
        <taxon>rosids</taxon>
        <taxon>fabids</taxon>
        <taxon>Fabales</taxon>
        <taxon>Fabaceae</taxon>
        <taxon>Papilionoideae</taxon>
        <taxon>50 kb inversion clade</taxon>
        <taxon>NPAAA clade</taxon>
        <taxon>Hologalegina</taxon>
        <taxon>IRL clade</taxon>
        <taxon>Fabeae</taxon>
        <taxon>Vicia</taxon>
    </lineage>
</organism>
<gene>
    <name evidence="7" type="ORF">VFH_IV077000</name>
</gene>
<dbReference type="FunFam" id="3.30.730.10:FF:000001">
    <property type="entry name" value="Ethylene-responsive transcription factor 2"/>
    <property type="match status" value="1"/>
</dbReference>
<dbReference type="SUPFAM" id="SSF54171">
    <property type="entry name" value="DNA-binding domain"/>
    <property type="match status" value="1"/>
</dbReference>
<dbReference type="SMART" id="SM00380">
    <property type="entry name" value="AP2"/>
    <property type="match status" value="1"/>
</dbReference>
<evidence type="ECO:0000313" key="8">
    <source>
        <dbReference type="Proteomes" id="UP001157006"/>
    </source>
</evidence>
<sequence length="302" mass="34902">MEEEKIIEHKTVTTKFVKSSPTPKIVRISYTDKYATDSSSEEEQEHSFIQRVVTKKMVKEIIFQTCSTHSNKKINKKKHEGGEKYNVDGECGLKEKNERQEQVKSVDQKFRGVRRRPWGRWAAEIRDPRLGRRRWLGTYDTAEEAALVYDRAAIEYRGADAVTNIIEPPQKQKHHEEEKEQKRKSKNVGLVCDKNVDVNVVGANNYVDKDCNGSSCSSCVTEIWSERKSVTEWIKEISGEEYLDESFGSFSSYNEDVFPTIVSNESSCMVDNIPFHLEEDFESCKWEVDNYFNGPLSIHGNY</sequence>
<dbReference type="GO" id="GO:0003677">
    <property type="term" value="F:DNA binding"/>
    <property type="evidence" value="ECO:0007669"/>
    <property type="project" value="UniProtKB-KW"/>
</dbReference>
<keyword evidence="2" id="KW-0805">Transcription regulation</keyword>
<dbReference type="Gene3D" id="3.30.730.10">
    <property type="entry name" value="AP2/ERF domain"/>
    <property type="match status" value="1"/>
</dbReference>
<dbReference type="PANTHER" id="PTHR31194">
    <property type="entry name" value="SHN SHINE , DNA BINDING / TRANSCRIPTION FACTOR"/>
    <property type="match status" value="1"/>
</dbReference>
<evidence type="ECO:0000256" key="5">
    <source>
        <dbReference type="ARBA" id="ARBA00023242"/>
    </source>
</evidence>
<keyword evidence="5" id="KW-0539">Nucleus</keyword>